<dbReference type="AlphaFoldDB" id="A0A7S3V905"/>
<evidence type="ECO:0000256" key="6">
    <source>
        <dbReference type="SAM" id="MobiDB-lite"/>
    </source>
</evidence>
<keyword evidence="5" id="KW-0175">Coiled coil</keyword>
<evidence type="ECO:0000313" key="7">
    <source>
        <dbReference type="EMBL" id="CAE0464502.1"/>
    </source>
</evidence>
<dbReference type="PANTHER" id="PTHR12652:SF50">
    <property type="entry name" value="PEROXIN 11"/>
    <property type="match status" value="1"/>
</dbReference>
<dbReference type="InterPro" id="IPR008733">
    <property type="entry name" value="PEX11"/>
</dbReference>
<name>A0A7S3V905_9STRA</name>
<evidence type="ECO:0000256" key="1">
    <source>
        <dbReference type="ARBA" id="ARBA00022593"/>
    </source>
</evidence>
<comment type="subcellular location">
    <subcellularLocation>
        <location evidence="4">Peroxisome membrane</location>
    </subcellularLocation>
</comment>
<dbReference type="PANTHER" id="PTHR12652">
    <property type="entry name" value="PEROXISOMAL BIOGENESIS FACTOR 11"/>
    <property type="match status" value="1"/>
</dbReference>
<keyword evidence="2" id="KW-0472">Membrane</keyword>
<feature type="region of interest" description="Disordered" evidence="6">
    <location>
        <begin position="11"/>
        <end position="53"/>
    </location>
</feature>
<evidence type="ECO:0000256" key="4">
    <source>
        <dbReference type="ARBA" id="ARBA00046271"/>
    </source>
</evidence>
<feature type="compositionally biased region" description="Basic and acidic residues" evidence="6">
    <location>
        <begin position="36"/>
        <end position="53"/>
    </location>
</feature>
<accession>A0A7S3V905</accession>
<evidence type="ECO:0000256" key="3">
    <source>
        <dbReference type="ARBA" id="ARBA00023140"/>
    </source>
</evidence>
<dbReference type="Pfam" id="PF05648">
    <property type="entry name" value="PEX11"/>
    <property type="match status" value="1"/>
</dbReference>
<gene>
    <name evidence="7" type="ORF">CDEB00056_LOCUS9343</name>
</gene>
<dbReference type="GO" id="GO:0016559">
    <property type="term" value="P:peroxisome fission"/>
    <property type="evidence" value="ECO:0007669"/>
    <property type="project" value="InterPro"/>
</dbReference>
<dbReference type="GO" id="GO:0005778">
    <property type="term" value="C:peroxisomal membrane"/>
    <property type="evidence" value="ECO:0007669"/>
    <property type="project" value="UniProtKB-SubCell"/>
</dbReference>
<feature type="coiled-coil region" evidence="5">
    <location>
        <begin position="436"/>
        <end position="463"/>
    </location>
</feature>
<sequence>MVLPCHEVDCNSEGSCSSQSYHSPISSPIPSALSSKNDHKPGNNYGDKSEQSTTGKEKIIEYAAISFDPSKCREFSCIGSSLATKANPREIKSWIGLSLTLDGRDKITKVLQYSSRLLGFYYESISASITKAAVSSANFDGESSTNAVGKLGLALLYRARSKRFRKLQKALTTSRKAYRLGRTITEIDKFRSMGVVHWLAWHLRQNIFERGEESHIEDEKGLESETKMKNLAKLESSGSLHQIKTFVAKRNVVNFEESAAPTITLPRQVSSNLSPKLVILKSRNVRQFSAAGKLFHTSLSFFIDEQLTSKVAETPPFWKVLSSTCKLLGLAGFWAGDNISYLHSTGFLSDERRHHHQGNMLGSAKVASLFAARCYFFAAVSGLYMNFRDWYSHRNGALSKAIEELQVCRCRKDAIKIPENKSEEHTLDKPNIALEEFELQKQVELLEDELKNVEQKHAQICLALMKSCCDSIVFSNNAGIDLHLKYRGKKMSEGVQSVFGIISALTVLYNNFPKNL</sequence>
<keyword evidence="1" id="KW-0962">Peroxisome biogenesis</keyword>
<protein>
    <submittedName>
        <fullName evidence="7">Uncharacterized protein</fullName>
    </submittedName>
</protein>
<dbReference type="EMBL" id="HBIO01012018">
    <property type="protein sequence ID" value="CAE0464502.1"/>
    <property type="molecule type" value="Transcribed_RNA"/>
</dbReference>
<feature type="compositionally biased region" description="Low complexity" evidence="6">
    <location>
        <begin position="15"/>
        <end position="35"/>
    </location>
</feature>
<proteinExistence type="predicted"/>
<reference evidence="7" key="1">
    <citation type="submission" date="2021-01" db="EMBL/GenBank/DDBJ databases">
        <authorList>
            <person name="Corre E."/>
            <person name="Pelletier E."/>
            <person name="Niang G."/>
            <person name="Scheremetjew M."/>
            <person name="Finn R."/>
            <person name="Kale V."/>
            <person name="Holt S."/>
            <person name="Cochrane G."/>
            <person name="Meng A."/>
            <person name="Brown T."/>
            <person name="Cohen L."/>
        </authorList>
    </citation>
    <scope>NUCLEOTIDE SEQUENCE</scope>
    <source>
        <strain evidence="7">MM31A-1</strain>
    </source>
</reference>
<keyword evidence="3" id="KW-0576">Peroxisome</keyword>
<organism evidence="7">
    <name type="scientific">Chaetoceros debilis</name>
    <dbReference type="NCBI Taxonomy" id="122233"/>
    <lineage>
        <taxon>Eukaryota</taxon>
        <taxon>Sar</taxon>
        <taxon>Stramenopiles</taxon>
        <taxon>Ochrophyta</taxon>
        <taxon>Bacillariophyta</taxon>
        <taxon>Coscinodiscophyceae</taxon>
        <taxon>Chaetocerotophycidae</taxon>
        <taxon>Chaetocerotales</taxon>
        <taxon>Chaetocerotaceae</taxon>
        <taxon>Chaetoceros</taxon>
    </lineage>
</organism>
<evidence type="ECO:0000256" key="5">
    <source>
        <dbReference type="SAM" id="Coils"/>
    </source>
</evidence>
<evidence type="ECO:0000256" key="2">
    <source>
        <dbReference type="ARBA" id="ARBA00023136"/>
    </source>
</evidence>